<dbReference type="Pfam" id="PF12094">
    <property type="entry name" value="DUF3570"/>
    <property type="match status" value="2"/>
</dbReference>
<name>A0A927FFH2_9BURK</name>
<gene>
    <name evidence="1" type="ORF">IC609_04005</name>
</gene>
<sequence>MQLTPWVQRLTLAASNTLACLTVQAQTAPLEGSIGLKWMNYQETQGPLERIRVQARSAFVTLPLPQNLAVDATQTVDVISGASPAYYTESRTFTPVHDVRRAHDLRLSWFNNLQKWTLGQTRSAENDYLSQGASLAFLQSTPDRNISIEVGLSQNQDTINPVNRLVTDKHKTTQDILLSTTLVISPRDIVQMSWTANTARGYLSDPYKFFDVRPDWRRSNSLALRWNHHFASTGSTLRLSTRLHQDSFAIRSIMLQGEYSQSLDNGWFITPLLRHYSQTQASFFSAPDPSQPSQPQIPAGTQLGISPLSFDQRLSAFGAITAGIKIEKRLASQTTLDLRFDQYEQRNHWGLLQSATPGLANFKARILQLGIRQKF</sequence>
<organism evidence="1 2">
    <name type="scientific">Limnohabitans radicicola</name>
    <dbReference type="NCBI Taxonomy" id="2771427"/>
    <lineage>
        <taxon>Bacteria</taxon>
        <taxon>Pseudomonadati</taxon>
        <taxon>Pseudomonadota</taxon>
        <taxon>Betaproteobacteria</taxon>
        <taxon>Burkholderiales</taxon>
        <taxon>Comamonadaceae</taxon>
        <taxon>Limnohabitans</taxon>
    </lineage>
</organism>
<evidence type="ECO:0000313" key="1">
    <source>
        <dbReference type="EMBL" id="MBD8049698.1"/>
    </source>
</evidence>
<dbReference type="AlphaFoldDB" id="A0A927FFH2"/>
<proteinExistence type="predicted"/>
<dbReference type="InterPro" id="IPR021953">
    <property type="entry name" value="DUF3570"/>
</dbReference>
<reference evidence="1" key="1">
    <citation type="submission" date="2020-09" db="EMBL/GenBank/DDBJ databases">
        <title>Genome seq and assembly of Limnohabitants sp.</title>
        <authorList>
            <person name="Chhetri G."/>
        </authorList>
    </citation>
    <scope>NUCLEOTIDE SEQUENCE</scope>
    <source>
        <strain evidence="1">JUR4</strain>
    </source>
</reference>
<dbReference type="Proteomes" id="UP000647424">
    <property type="component" value="Unassembled WGS sequence"/>
</dbReference>
<keyword evidence="2" id="KW-1185">Reference proteome</keyword>
<evidence type="ECO:0000313" key="2">
    <source>
        <dbReference type="Proteomes" id="UP000647424"/>
    </source>
</evidence>
<dbReference type="EMBL" id="JACYFT010000001">
    <property type="protein sequence ID" value="MBD8049698.1"/>
    <property type="molecule type" value="Genomic_DNA"/>
</dbReference>
<comment type="caution">
    <text evidence="1">The sequence shown here is derived from an EMBL/GenBank/DDBJ whole genome shotgun (WGS) entry which is preliminary data.</text>
</comment>
<protein>
    <submittedName>
        <fullName evidence="1">DUF3570 domain-containing protein</fullName>
    </submittedName>
</protein>
<dbReference type="RefSeq" id="WP_191818148.1">
    <property type="nucleotide sequence ID" value="NZ_JACYFT010000001.1"/>
</dbReference>
<accession>A0A927FFH2</accession>